<keyword evidence="1" id="KW-0472">Membrane</keyword>
<feature type="transmembrane region" description="Helical" evidence="1">
    <location>
        <begin position="77"/>
        <end position="97"/>
    </location>
</feature>
<feature type="transmembrane region" description="Helical" evidence="1">
    <location>
        <begin position="12"/>
        <end position="35"/>
    </location>
</feature>
<keyword evidence="3" id="KW-1185">Reference proteome</keyword>
<reference evidence="2 3" key="1">
    <citation type="submission" date="2016-10" db="EMBL/GenBank/DDBJ databases">
        <authorList>
            <person name="de Groot N.N."/>
        </authorList>
    </citation>
    <scope>NUCLEOTIDE SEQUENCE [LARGE SCALE GENOMIC DNA]</scope>
    <source>
        <strain evidence="2 3">DSM 20117</strain>
    </source>
</reference>
<organism evidence="2 3">
    <name type="scientific">Crystallibacter crystallopoietes</name>
    <dbReference type="NCBI Taxonomy" id="37928"/>
    <lineage>
        <taxon>Bacteria</taxon>
        <taxon>Bacillati</taxon>
        <taxon>Actinomycetota</taxon>
        <taxon>Actinomycetes</taxon>
        <taxon>Micrococcales</taxon>
        <taxon>Micrococcaceae</taxon>
        <taxon>Crystallibacter</taxon>
    </lineage>
</organism>
<keyword evidence="1" id="KW-0812">Transmembrane</keyword>
<evidence type="ECO:0000313" key="3">
    <source>
        <dbReference type="Proteomes" id="UP000181917"/>
    </source>
</evidence>
<feature type="transmembrane region" description="Helical" evidence="1">
    <location>
        <begin position="103"/>
        <end position="123"/>
    </location>
</feature>
<proteinExistence type="predicted"/>
<dbReference type="Proteomes" id="UP000181917">
    <property type="component" value="Unassembled WGS sequence"/>
</dbReference>
<evidence type="ECO:0000313" key="2">
    <source>
        <dbReference type="EMBL" id="SDQ62167.1"/>
    </source>
</evidence>
<feature type="transmembrane region" description="Helical" evidence="1">
    <location>
        <begin position="41"/>
        <end position="65"/>
    </location>
</feature>
<keyword evidence="1" id="KW-1133">Transmembrane helix</keyword>
<dbReference type="STRING" id="37928.SAMN04489742_1866"/>
<dbReference type="AlphaFoldDB" id="A0A1H1CD46"/>
<dbReference type="EMBL" id="FNKH01000002">
    <property type="protein sequence ID" value="SDQ62167.1"/>
    <property type="molecule type" value="Genomic_DNA"/>
</dbReference>
<name>A0A1H1CD46_9MICC</name>
<protein>
    <submittedName>
        <fullName evidence="2">Uncharacterized protein</fullName>
    </submittedName>
</protein>
<gene>
    <name evidence="2" type="ORF">SAMN04489742_1866</name>
</gene>
<evidence type="ECO:0000256" key="1">
    <source>
        <dbReference type="SAM" id="Phobius"/>
    </source>
</evidence>
<sequence length="129" mass="12973">MRRLMLLQASNVLLLAAGLAVVVIGVDALTALLVGSSGSPGLGGFGAVVMIGGGLLSLVLGVFAYRWTARGERYAPLFGVLGWAVLWLPLSLAAAELTGGHPASSFIATGISGAGIVFSLVALGSKKPR</sequence>
<accession>A0A1H1CD46</accession>